<keyword evidence="8" id="KW-0324">Glycolysis</keyword>
<dbReference type="GO" id="GO:0003872">
    <property type="term" value="F:6-phosphofructokinase activity"/>
    <property type="evidence" value="ECO:0007669"/>
    <property type="project" value="InterPro"/>
</dbReference>
<evidence type="ECO:0000256" key="4">
    <source>
        <dbReference type="ARBA" id="ARBA00022679"/>
    </source>
</evidence>
<keyword evidence="3" id="KW-0963">Cytoplasm</keyword>
<dbReference type="InterPro" id="IPR000023">
    <property type="entry name" value="Phosphofructokinase_dom"/>
</dbReference>
<organism evidence="12 13">
    <name type="scientific">Winogradskyella thalassocola</name>
    <dbReference type="NCBI Taxonomy" id="262004"/>
    <lineage>
        <taxon>Bacteria</taxon>
        <taxon>Pseudomonadati</taxon>
        <taxon>Bacteroidota</taxon>
        <taxon>Flavobacteriia</taxon>
        <taxon>Flavobacteriales</taxon>
        <taxon>Flavobacteriaceae</taxon>
        <taxon>Winogradskyella</taxon>
    </lineage>
</organism>
<dbReference type="GO" id="GO:0009749">
    <property type="term" value="P:response to glucose"/>
    <property type="evidence" value="ECO:0007669"/>
    <property type="project" value="TreeGrafter"/>
</dbReference>
<evidence type="ECO:0000256" key="3">
    <source>
        <dbReference type="ARBA" id="ARBA00022490"/>
    </source>
</evidence>
<comment type="catalytic activity">
    <reaction evidence="10">
        <text>beta-D-fructose 6-phosphate + diphosphate = beta-D-fructose 1,6-bisphosphate + phosphate + H(+)</text>
        <dbReference type="Rhea" id="RHEA:13613"/>
        <dbReference type="ChEBI" id="CHEBI:15378"/>
        <dbReference type="ChEBI" id="CHEBI:32966"/>
        <dbReference type="ChEBI" id="CHEBI:33019"/>
        <dbReference type="ChEBI" id="CHEBI:43474"/>
        <dbReference type="ChEBI" id="CHEBI:57634"/>
        <dbReference type="EC" id="2.7.1.90"/>
    </reaction>
</comment>
<dbReference type="EMBL" id="FNCZ01000001">
    <property type="protein sequence ID" value="SDG64064.1"/>
    <property type="molecule type" value="Genomic_DNA"/>
</dbReference>
<evidence type="ECO:0000313" key="13">
    <source>
        <dbReference type="Proteomes" id="UP000199492"/>
    </source>
</evidence>
<comment type="cofactor">
    <cofactor evidence="1">
        <name>Mg(2+)</name>
        <dbReference type="ChEBI" id="CHEBI:18420"/>
    </cofactor>
</comment>
<gene>
    <name evidence="12" type="ORF">SAMN04489796_101173</name>
</gene>
<evidence type="ECO:0000313" key="12">
    <source>
        <dbReference type="EMBL" id="SDG64064.1"/>
    </source>
</evidence>
<keyword evidence="4" id="KW-0808">Transferase</keyword>
<evidence type="ECO:0000256" key="5">
    <source>
        <dbReference type="ARBA" id="ARBA00022723"/>
    </source>
</evidence>
<dbReference type="PANTHER" id="PTHR43650">
    <property type="entry name" value="PYROPHOSPHATE--FRUCTOSE 6-PHOSPHATE 1-PHOSPHOTRANSFERASE"/>
    <property type="match status" value="1"/>
</dbReference>
<proteinExistence type="inferred from homology"/>
<dbReference type="RefSeq" id="WP_092465699.1">
    <property type="nucleotide sequence ID" value="NZ_FNCZ01000001.1"/>
</dbReference>
<evidence type="ECO:0000256" key="1">
    <source>
        <dbReference type="ARBA" id="ARBA00001946"/>
    </source>
</evidence>
<dbReference type="GO" id="GO:0047334">
    <property type="term" value="F:diphosphate-fructose-6-phosphate 1-phosphotransferase activity"/>
    <property type="evidence" value="ECO:0007669"/>
    <property type="project" value="UniProtKB-EC"/>
</dbReference>
<keyword evidence="7" id="KW-0460">Magnesium</keyword>
<dbReference type="AlphaFoldDB" id="A0A1G7VW88"/>
<dbReference type="PIRSF" id="PIRSF036482">
    <property type="entry name" value="PPi_PFK_TM0289"/>
    <property type="match status" value="1"/>
</dbReference>
<dbReference type="SUPFAM" id="SSF53784">
    <property type="entry name" value="Phosphofructokinase"/>
    <property type="match status" value="1"/>
</dbReference>
<keyword evidence="5" id="KW-0479">Metal-binding</keyword>
<dbReference type="Gene3D" id="3.40.50.450">
    <property type="match status" value="1"/>
</dbReference>
<accession>A0A1G7VW88</accession>
<dbReference type="PRINTS" id="PR00476">
    <property type="entry name" value="PHFRCTKINASE"/>
</dbReference>
<comment type="function">
    <text evidence="2">Catalyzes the phosphorylation of D-fructose 6-phosphate, the first committing step of glycolysis. Uses inorganic phosphate (PPi) as phosphoryl donor instead of ATP like common ATP-dependent phosphofructokinases (ATP-PFKs), which renders the reaction reversible, and can thus function both in glycolysis and gluconeogenesis. Consistently, PPi-PFK can replace the enzymes of both the forward (ATP-PFK) and reverse (fructose-bisphosphatase (FBPase)) reactions.</text>
</comment>
<dbReference type="STRING" id="262004.SAMN04489796_101173"/>
<dbReference type="Proteomes" id="UP000199492">
    <property type="component" value="Unassembled WGS sequence"/>
</dbReference>
<keyword evidence="13" id="KW-1185">Reference proteome</keyword>
<reference evidence="13" key="1">
    <citation type="submission" date="2016-10" db="EMBL/GenBank/DDBJ databases">
        <authorList>
            <person name="Varghese N."/>
            <person name="Submissions S."/>
        </authorList>
    </citation>
    <scope>NUCLEOTIDE SEQUENCE [LARGE SCALE GENOMIC DNA]</scope>
    <source>
        <strain evidence="13">DSM 15363</strain>
    </source>
</reference>
<keyword evidence="6 12" id="KW-0418">Kinase</keyword>
<feature type="domain" description="Phosphofructokinase" evidence="11">
    <location>
        <begin position="5"/>
        <end position="319"/>
    </location>
</feature>
<evidence type="ECO:0000259" key="11">
    <source>
        <dbReference type="Pfam" id="PF00365"/>
    </source>
</evidence>
<dbReference type="InterPro" id="IPR011403">
    <property type="entry name" value="PPi-PFK_TM0289"/>
</dbReference>
<dbReference type="Pfam" id="PF00365">
    <property type="entry name" value="PFK"/>
    <property type="match status" value="1"/>
</dbReference>
<evidence type="ECO:0000256" key="10">
    <source>
        <dbReference type="ARBA" id="ARBA00048072"/>
    </source>
</evidence>
<dbReference type="InterPro" id="IPR035966">
    <property type="entry name" value="PKF_sf"/>
</dbReference>
<evidence type="ECO:0000256" key="8">
    <source>
        <dbReference type="ARBA" id="ARBA00023152"/>
    </source>
</evidence>
<dbReference type="GO" id="GO:0005829">
    <property type="term" value="C:cytosol"/>
    <property type="evidence" value="ECO:0007669"/>
    <property type="project" value="TreeGrafter"/>
</dbReference>
<dbReference type="OrthoDB" id="9802503at2"/>
<comment type="similarity">
    <text evidence="9">Belongs to the phosphofructokinase type A (PFKA) family.</text>
</comment>
<sequence length="405" mass="45134">MKKSIAIICGGGPAPGINTVISTLAKTFLKDGYEVIGVHHGYQGLCSDHPEVKIFDFHHADRIFSRGGSTLIMSRFKPNDDDFKADFFKNNNVKLLVTIGGDDTASTANRLTKYLSTQSLDVAHIHVPKTIDNDLPLPDRNPTFGFHTAKDEGVRIGNTVYEDARTSENWFVVSAMGRSAGHLAFGIASACHFQMMIIPEMFDKTNITFEKIINMIISSIVKCKIEGVEYGVALVSEGVFHFMDEDEIINSGINFTYDDHGHPELGNVSKSHIFNYLLQVRLKEIGLDIKSRPVELGYELRCCNPIAFDLTLCTLLGIGVKKLFDQGITGCIVSANSSGDIKPLFLKDFEDENGKIPPRLVDINSDMAQLFINNLFFIKEKDYDKAKAYVSNPEAYDFKKILNWN</sequence>
<dbReference type="PANTHER" id="PTHR43650:SF1">
    <property type="entry name" value="PYROPHOSPHATE--FRUCTOSE 6-PHOSPHATE 1-PHOSPHOTRANSFERASE SUBUNIT BETA 2"/>
    <property type="match status" value="1"/>
</dbReference>
<protein>
    <submittedName>
        <fullName evidence="12">6-phosphofructokinase 1</fullName>
    </submittedName>
</protein>
<dbReference type="InterPro" id="IPR022953">
    <property type="entry name" value="ATP_PFK"/>
</dbReference>
<dbReference type="GO" id="GO:0046872">
    <property type="term" value="F:metal ion binding"/>
    <property type="evidence" value="ECO:0007669"/>
    <property type="project" value="UniProtKB-KW"/>
</dbReference>
<evidence type="ECO:0000256" key="9">
    <source>
        <dbReference type="ARBA" id="ARBA00038478"/>
    </source>
</evidence>
<evidence type="ECO:0000256" key="6">
    <source>
        <dbReference type="ARBA" id="ARBA00022777"/>
    </source>
</evidence>
<name>A0A1G7VW88_9FLAO</name>
<dbReference type="UniPathway" id="UPA00109">
    <property type="reaction ID" value="UER00182"/>
</dbReference>
<evidence type="ECO:0000256" key="7">
    <source>
        <dbReference type="ARBA" id="ARBA00022842"/>
    </source>
</evidence>
<dbReference type="Gene3D" id="3.40.50.460">
    <property type="entry name" value="Phosphofructokinase domain"/>
    <property type="match status" value="1"/>
</dbReference>
<evidence type="ECO:0000256" key="2">
    <source>
        <dbReference type="ARBA" id="ARBA00003138"/>
    </source>
</evidence>
<dbReference type="GO" id="GO:0006002">
    <property type="term" value="P:fructose 6-phosphate metabolic process"/>
    <property type="evidence" value="ECO:0007669"/>
    <property type="project" value="InterPro"/>
</dbReference>